<feature type="compositionally biased region" description="Basic and acidic residues" evidence="5">
    <location>
        <begin position="631"/>
        <end position="657"/>
    </location>
</feature>
<feature type="region of interest" description="Disordered" evidence="5">
    <location>
        <begin position="630"/>
        <end position="657"/>
    </location>
</feature>
<dbReference type="InterPro" id="IPR027417">
    <property type="entry name" value="P-loop_NTPase"/>
</dbReference>
<evidence type="ECO:0000256" key="5">
    <source>
        <dbReference type="SAM" id="MobiDB-lite"/>
    </source>
</evidence>
<sequence>MKPLKLAMQAFGPYAGTEEIDFSSLGSKTMFVISGKTGAGKTTIFDGISYAIYGKASGEDRNGPELRSQFAENNLLTEVSLQFSLRDRTYYITRSPQQEKKKERGEGFTTIGARAELYIYDEKNEKVLLAANVRDVDEKIKEIMLIDSSQFRQILMIPQGEFRKLLTSDSKEKEVILQRLFHTEIYKKIEEKLRTEATELKKSVEKQADRRNHLLHGIHASYQEDLLEALEEEPLNDSRILRLLEKEIELLNGEMDKLVHEGRKKQEERDSLQQKIYEAEAVLKQLAQKEELKAKKEELESRKEWSEAKEQEIILAQKAAILEQQEELCHKLKSDLDSCKAEFERLGKSTEALYQLLQQKEDAYQHEKNREAERKESAEAVSRLQAMKEDVLALSKTKSEAEMLKKRLYSSKQTIENLEAGQKQWEETLKRLNAEKKGADGSLLLAVEMERKLEGSQSLLENINKYESQEQKLGDSLKKLEQQKQLLEKQQARAEDARQLVAELEQKWLHGQAAILAGKLQDGEACPVCGSMEHPLPAVSGGPDFPDEKDIEAAKKQQLSCEEDRSKAESRYYEIQSAAASLKESIAELADRVAEQKPGLSEDTITSYKQELLSERSRMESELAGYRRKAAQADRLEQEIKRAESEKSRQADELRRAAADNQEAGILFAEKNTVLSRMMETVPENLRSRQAYEEELQAAQKHQQKLTQRLEEAQAAYTDTREKHSNEKTRLEVAENQLKQTGDKLSAERELFRDRMAGQGFTVYQDYHHAKRNERELEGLQAELRSYREELRSAADRYHELTELLKDVKEPDIQALKEEFGEVDKLLAALQEQYTGLLVKKRENGEILKKVTEINEDIKQLEEQYHLLGHLFEISKGQNTFRITFERYVLAAFLDDILREANGRLGKMTSGRYRLLRKTDRSKGNVQSGLELLIFDQYTGQERHVKTLSGGESFKAALSLALGLAEVVQQYAGGVSLETMFIDEGFGTLDPESLDQAIEALIDIQSTGRLVGIISHVPELKERIDVRLEVTSTQLGSRTEFHFLNG</sequence>
<evidence type="ECO:0000256" key="3">
    <source>
        <dbReference type="ARBA" id="ARBA00013368"/>
    </source>
</evidence>
<dbReference type="RefSeq" id="WP_148974892.1">
    <property type="nucleotide sequence ID" value="NZ_VTER01000006.1"/>
</dbReference>
<dbReference type="Gene3D" id="3.40.50.300">
    <property type="entry name" value="P-loop containing nucleotide triphosphate hydrolases"/>
    <property type="match status" value="2"/>
</dbReference>
<feature type="coiled-coil region" evidence="4">
    <location>
        <begin position="241"/>
        <end position="342"/>
    </location>
</feature>
<evidence type="ECO:0000256" key="2">
    <source>
        <dbReference type="ARBA" id="ARBA00011322"/>
    </source>
</evidence>
<dbReference type="Pfam" id="PF13558">
    <property type="entry name" value="SbcC_Walker_B"/>
    <property type="match status" value="1"/>
</dbReference>
<dbReference type="Pfam" id="PF13476">
    <property type="entry name" value="AAA_23"/>
    <property type="match status" value="1"/>
</dbReference>
<comment type="similarity">
    <text evidence="1">Belongs to the SMC family. SbcC subfamily.</text>
</comment>
<dbReference type="Proteomes" id="UP000322139">
    <property type="component" value="Unassembled WGS sequence"/>
</dbReference>
<evidence type="ECO:0000313" key="7">
    <source>
        <dbReference type="EMBL" id="TYS47544.1"/>
    </source>
</evidence>
<organism evidence="7 8">
    <name type="scientific">Bacillus infantis</name>
    <dbReference type="NCBI Taxonomy" id="324767"/>
    <lineage>
        <taxon>Bacteria</taxon>
        <taxon>Bacillati</taxon>
        <taxon>Bacillota</taxon>
        <taxon>Bacilli</taxon>
        <taxon>Bacillales</taxon>
        <taxon>Bacillaceae</taxon>
        <taxon>Bacillus</taxon>
    </lineage>
</organism>
<protein>
    <recommendedName>
        <fullName evidence="3">Nuclease SbcCD subunit C</fullName>
    </recommendedName>
</protein>
<feature type="domain" description="Rad50/SbcC-type AAA" evidence="6">
    <location>
        <begin position="5"/>
        <end position="283"/>
    </location>
</feature>
<evidence type="ECO:0000256" key="1">
    <source>
        <dbReference type="ARBA" id="ARBA00006930"/>
    </source>
</evidence>
<dbReference type="AlphaFoldDB" id="A0A5D4RC20"/>
<dbReference type="PANTHER" id="PTHR32114:SF2">
    <property type="entry name" value="ABC TRANSPORTER ABCH.3"/>
    <property type="match status" value="1"/>
</dbReference>
<evidence type="ECO:0000256" key="4">
    <source>
        <dbReference type="SAM" id="Coils"/>
    </source>
</evidence>
<dbReference type="PANTHER" id="PTHR32114">
    <property type="entry name" value="ABC TRANSPORTER ABCH.3"/>
    <property type="match status" value="1"/>
</dbReference>
<gene>
    <name evidence="7" type="ORF">FZD51_11355</name>
</gene>
<comment type="caution">
    <text evidence="7">The sequence shown here is derived from an EMBL/GenBank/DDBJ whole genome shotgun (WGS) entry which is preliminary data.</text>
</comment>
<reference evidence="7 8" key="1">
    <citation type="submission" date="2019-08" db="EMBL/GenBank/DDBJ databases">
        <title>Bacillus genomes from the desert of Cuatro Cienegas, Coahuila.</title>
        <authorList>
            <person name="Olmedo-Alvarez G."/>
        </authorList>
    </citation>
    <scope>NUCLEOTIDE SEQUENCE [LARGE SCALE GENOMIC DNA]</scope>
    <source>
        <strain evidence="7 8">CH446_14T</strain>
    </source>
</reference>
<dbReference type="InterPro" id="IPR038729">
    <property type="entry name" value="Rad50/SbcC_AAA"/>
</dbReference>
<evidence type="ECO:0000259" key="6">
    <source>
        <dbReference type="Pfam" id="PF13476"/>
    </source>
</evidence>
<proteinExistence type="inferred from homology"/>
<feature type="coiled-coil region" evidence="4">
    <location>
        <begin position="463"/>
        <end position="507"/>
    </location>
</feature>
<dbReference type="GO" id="GO:0016887">
    <property type="term" value="F:ATP hydrolysis activity"/>
    <property type="evidence" value="ECO:0007669"/>
    <property type="project" value="InterPro"/>
</dbReference>
<accession>A0A5D4RC20</accession>
<feature type="coiled-coil region" evidence="4">
    <location>
        <begin position="689"/>
        <end position="864"/>
    </location>
</feature>
<dbReference type="GO" id="GO:0006302">
    <property type="term" value="P:double-strand break repair"/>
    <property type="evidence" value="ECO:0007669"/>
    <property type="project" value="InterPro"/>
</dbReference>
<dbReference type="EMBL" id="VTER01000006">
    <property type="protein sequence ID" value="TYS47544.1"/>
    <property type="molecule type" value="Genomic_DNA"/>
</dbReference>
<evidence type="ECO:0000313" key="8">
    <source>
        <dbReference type="Proteomes" id="UP000322139"/>
    </source>
</evidence>
<dbReference type="SUPFAM" id="SSF52540">
    <property type="entry name" value="P-loop containing nucleoside triphosphate hydrolases"/>
    <property type="match status" value="2"/>
</dbReference>
<name>A0A5D4RC20_9BACI</name>
<keyword evidence="4" id="KW-0175">Coiled coil</keyword>
<comment type="subunit">
    <text evidence="2">Heterodimer of SbcC and SbcD.</text>
</comment>